<dbReference type="PROSITE" id="PS50089">
    <property type="entry name" value="ZF_RING_2"/>
    <property type="match status" value="1"/>
</dbReference>
<dbReference type="InterPro" id="IPR050143">
    <property type="entry name" value="TRIM/RBCC"/>
</dbReference>
<evidence type="ECO:0000313" key="11">
    <source>
        <dbReference type="EMBL" id="KAK9405724.1"/>
    </source>
</evidence>
<dbReference type="PROSITE" id="PS00518">
    <property type="entry name" value="ZF_RING_1"/>
    <property type="match status" value="1"/>
</dbReference>
<evidence type="ECO:0000256" key="6">
    <source>
        <dbReference type="ARBA" id="ARBA00034460"/>
    </source>
</evidence>
<keyword evidence="2" id="KW-0528">Neurotoxin</keyword>
<comment type="similarity">
    <text evidence="1">Belongs to the ohanin/vespryn family.</text>
</comment>
<dbReference type="InterPro" id="IPR003877">
    <property type="entry name" value="SPRY_dom"/>
</dbReference>
<comment type="caution">
    <text evidence="11">The sequence shown here is derived from an EMBL/GenBank/DDBJ whole genome shotgun (WGS) entry which is preliminary data.</text>
</comment>
<gene>
    <name evidence="11" type="ORF">NXF25_004498</name>
</gene>
<dbReference type="Pfam" id="PF13765">
    <property type="entry name" value="PRY"/>
    <property type="match status" value="1"/>
</dbReference>
<dbReference type="InterPro" id="IPR043136">
    <property type="entry name" value="B30.2/SPRY_sf"/>
</dbReference>
<proteinExistence type="inferred from homology"/>
<keyword evidence="5" id="KW-0862">Zinc</keyword>
<dbReference type="PRINTS" id="PR01407">
    <property type="entry name" value="BUTYPHLNCDUF"/>
</dbReference>
<name>A0AAW1BU64_CROAD</name>
<evidence type="ECO:0000256" key="1">
    <source>
        <dbReference type="ARBA" id="ARBA00009651"/>
    </source>
</evidence>
<dbReference type="InterPro" id="IPR027370">
    <property type="entry name" value="Znf-RING_euk"/>
</dbReference>
<feature type="domain" description="RING-type" evidence="9">
    <location>
        <begin position="182"/>
        <end position="225"/>
    </location>
</feature>
<dbReference type="InterPro" id="IPR001841">
    <property type="entry name" value="Znf_RING"/>
</dbReference>
<dbReference type="PANTHER" id="PTHR24103">
    <property type="entry name" value="E3 UBIQUITIN-PROTEIN LIGASE TRIM"/>
    <property type="match status" value="1"/>
</dbReference>
<accession>A0AAW1BU64</accession>
<feature type="domain" description="B30.2/SPRY" evidence="10">
    <location>
        <begin position="453"/>
        <end position="640"/>
    </location>
</feature>
<dbReference type="Pfam" id="PF13445">
    <property type="entry name" value="zf-RING_UBOX"/>
    <property type="match status" value="1"/>
</dbReference>
<reference evidence="11 12" key="1">
    <citation type="journal article" date="2024" name="Proc. Natl. Acad. Sci. U.S.A.">
        <title>The genetic regulatory architecture and epigenomic basis for age-related changes in rattlesnake venom.</title>
        <authorList>
            <person name="Hogan M.P."/>
            <person name="Holding M.L."/>
            <person name="Nystrom G.S."/>
            <person name="Colston T.J."/>
            <person name="Bartlett D.A."/>
            <person name="Mason A.J."/>
            <person name="Ellsworth S.A."/>
            <person name="Rautsaw R.M."/>
            <person name="Lawrence K.C."/>
            <person name="Strickland J.L."/>
            <person name="He B."/>
            <person name="Fraser P."/>
            <person name="Margres M.J."/>
            <person name="Gilbert D.M."/>
            <person name="Gibbs H.L."/>
            <person name="Parkinson C.L."/>
            <person name="Rokyta D.R."/>
        </authorList>
    </citation>
    <scope>NUCLEOTIDE SEQUENCE [LARGE SCALE GENOMIC DNA]</scope>
    <source>
        <strain evidence="11">DRR0105</strain>
    </source>
</reference>
<dbReference type="InterPro" id="IPR017907">
    <property type="entry name" value="Znf_RING_CS"/>
</dbReference>
<dbReference type="InterPro" id="IPR003879">
    <property type="entry name" value="Butyrophylin_SPRY"/>
</dbReference>
<evidence type="ECO:0000313" key="12">
    <source>
        <dbReference type="Proteomes" id="UP001474421"/>
    </source>
</evidence>
<organism evidence="11 12">
    <name type="scientific">Crotalus adamanteus</name>
    <name type="common">Eastern diamondback rattlesnake</name>
    <dbReference type="NCBI Taxonomy" id="8729"/>
    <lineage>
        <taxon>Eukaryota</taxon>
        <taxon>Metazoa</taxon>
        <taxon>Chordata</taxon>
        <taxon>Craniata</taxon>
        <taxon>Vertebrata</taxon>
        <taxon>Euteleostomi</taxon>
        <taxon>Lepidosauria</taxon>
        <taxon>Squamata</taxon>
        <taxon>Bifurcata</taxon>
        <taxon>Unidentata</taxon>
        <taxon>Episquamata</taxon>
        <taxon>Toxicofera</taxon>
        <taxon>Serpentes</taxon>
        <taxon>Colubroidea</taxon>
        <taxon>Viperidae</taxon>
        <taxon>Crotalinae</taxon>
        <taxon>Crotalus</taxon>
    </lineage>
</organism>
<dbReference type="SMART" id="SM00589">
    <property type="entry name" value="PRY"/>
    <property type="match status" value="1"/>
</dbReference>
<evidence type="ECO:0000256" key="7">
    <source>
        <dbReference type="PROSITE-ProRule" id="PRU00175"/>
    </source>
</evidence>
<dbReference type="Gene3D" id="3.30.40.10">
    <property type="entry name" value="Zinc/RING finger domain, C3HC4 (zinc finger)"/>
    <property type="match status" value="1"/>
</dbReference>
<dbReference type="InterPro" id="IPR006574">
    <property type="entry name" value="PRY"/>
</dbReference>
<dbReference type="SUPFAM" id="SSF57850">
    <property type="entry name" value="RING/U-box"/>
    <property type="match status" value="1"/>
</dbReference>
<dbReference type="Gene3D" id="2.60.120.920">
    <property type="match status" value="1"/>
</dbReference>
<dbReference type="InterPro" id="IPR013083">
    <property type="entry name" value="Znf_RING/FYVE/PHD"/>
</dbReference>
<evidence type="ECO:0000256" key="4">
    <source>
        <dbReference type="ARBA" id="ARBA00022771"/>
    </source>
</evidence>
<dbReference type="InterPro" id="IPR013320">
    <property type="entry name" value="ConA-like_dom_sf"/>
</dbReference>
<dbReference type="Pfam" id="PF00622">
    <property type="entry name" value="SPRY"/>
    <property type="match status" value="1"/>
</dbReference>
<dbReference type="Proteomes" id="UP001474421">
    <property type="component" value="Unassembled WGS sequence"/>
</dbReference>
<evidence type="ECO:0000259" key="10">
    <source>
        <dbReference type="PROSITE" id="PS50188"/>
    </source>
</evidence>
<dbReference type="SMART" id="SM00184">
    <property type="entry name" value="RING"/>
    <property type="match status" value="1"/>
</dbReference>
<keyword evidence="12" id="KW-1185">Reference proteome</keyword>
<evidence type="ECO:0000256" key="3">
    <source>
        <dbReference type="ARBA" id="ARBA00022723"/>
    </source>
</evidence>
<dbReference type="SUPFAM" id="SSF49899">
    <property type="entry name" value="Concanavalin A-like lectins/glucanases"/>
    <property type="match status" value="1"/>
</dbReference>
<keyword evidence="2" id="KW-0800">Toxin</keyword>
<keyword evidence="4 7" id="KW-0863">Zinc-finger</keyword>
<dbReference type="PROSITE" id="PS50188">
    <property type="entry name" value="B302_SPRY"/>
    <property type="match status" value="1"/>
</dbReference>
<evidence type="ECO:0000256" key="5">
    <source>
        <dbReference type="ARBA" id="ARBA00022833"/>
    </source>
</evidence>
<keyword evidence="3" id="KW-0479">Metal-binding</keyword>
<feature type="region of interest" description="Disordered" evidence="8">
    <location>
        <begin position="10"/>
        <end position="35"/>
    </location>
</feature>
<dbReference type="SMART" id="SM00449">
    <property type="entry name" value="SPRY"/>
    <property type="match status" value="1"/>
</dbReference>
<dbReference type="AlphaFoldDB" id="A0AAW1BU64"/>
<evidence type="ECO:0000256" key="2">
    <source>
        <dbReference type="ARBA" id="ARBA00022699"/>
    </source>
</evidence>
<evidence type="ECO:0000256" key="8">
    <source>
        <dbReference type="SAM" id="MobiDB-lite"/>
    </source>
</evidence>
<protein>
    <submittedName>
        <fullName evidence="11">Tripartite motif-containing protein 7-like</fullName>
    </submittedName>
</protein>
<evidence type="ECO:0000259" key="9">
    <source>
        <dbReference type="PROSITE" id="PS50089"/>
    </source>
</evidence>
<dbReference type="GO" id="GO:0008270">
    <property type="term" value="F:zinc ion binding"/>
    <property type="evidence" value="ECO:0007669"/>
    <property type="project" value="UniProtKB-KW"/>
</dbReference>
<dbReference type="InterPro" id="IPR001870">
    <property type="entry name" value="B30.2/SPRY"/>
</dbReference>
<sequence length="640" mass="72202">MVKAAALPFLEREQEMPTRAPLEGEGARNLPVPPPFHSRADRAVRGWRRLQVGEPILARPAAAREGIGQWRKRQPLLLRRTTFSRESVKIQVLMEAVPEEDENASLLGNGEVTEPEVATCWMVRPDYMEFNGDLLEENISASGLSRRAGSENESSRESFSLQPETIMAAGTPLRDLCDEVTCPICLECFKDPVTITTCGHNFCRTCLSSCCQGPGKGGASCPHCRETFDHGKNIIPNRPLANVVQIAEKFRRAEKNPSKANSGEKHHQSVQISCGHETVLSCDICGITKPHKSNTGNPLQKTRDAHKEYVDSFVEMVKEVKQNILAHQSNREKESKDLLRQMKAEQGKATSLFRDLHHFLEEQEKQFLAEMEEVEKEITGKRDFFMALTFQELSRYETIIQTMKNSQQPNDELFTEISDSLQSEEKIKNLPFFHSTVKWKIWDFCDISHILEGITKHFKGTLLSGLQLQKANITLDSDTAHPQLTLFPDGKTAELGDRHQQLPNNPERFDVLAVVLGREEFKEGRHFWEVNVASQKEWAVGISQKNVKRKGAFSLNREEGVSMLGIWGGNYKFSLPPNPLPHFPDKKLKRIRVCLNCAAGMVSFFDAETGTLLYSTTSFPGEIVLPFFWLGSHAQLSLCQ</sequence>
<dbReference type="EMBL" id="JAOTOJ010000002">
    <property type="protein sequence ID" value="KAK9405724.1"/>
    <property type="molecule type" value="Genomic_DNA"/>
</dbReference>
<comment type="function">
    <text evidence="6">Neurotoxin that produces dose-dependent hypolocomotion and hyperalgesia in mice. May directly act on the central nervous system, as it is 6500-fold more potent when administered intracerebroventricularly than intraperitoneal.</text>
</comment>